<evidence type="ECO:0000313" key="15">
    <source>
        <dbReference type="Proteomes" id="UP000663870"/>
    </source>
</evidence>
<evidence type="ECO:0000256" key="6">
    <source>
        <dbReference type="ARBA" id="ARBA00022776"/>
    </source>
</evidence>
<dbReference type="Pfam" id="PF00307">
    <property type="entry name" value="CH"/>
    <property type="match status" value="1"/>
</dbReference>
<evidence type="ECO:0000256" key="5">
    <source>
        <dbReference type="ARBA" id="ARBA00022701"/>
    </source>
</evidence>
<evidence type="ECO:0000256" key="3">
    <source>
        <dbReference type="ARBA" id="ARBA00022490"/>
    </source>
</evidence>
<protein>
    <recommendedName>
        <fullName evidence="16">Microtubule-associated protein RP/EB family member 1</fullName>
    </recommendedName>
</protein>
<keyword evidence="3" id="KW-0963">Cytoplasm</keyword>
<proteinExistence type="inferred from homology"/>
<keyword evidence="15" id="KW-1185">Reference proteome</keyword>
<dbReference type="Proteomes" id="UP000663870">
    <property type="component" value="Unassembled WGS sequence"/>
</dbReference>
<evidence type="ECO:0000256" key="8">
    <source>
        <dbReference type="ARBA" id="ARBA00023306"/>
    </source>
</evidence>
<feature type="region of interest" description="Disordered" evidence="11">
    <location>
        <begin position="133"/>
        <end position="221"/>
    </location>
</feature>
<dbReference type="SUPFAM" id="SSF47576">
    <property type="entry name" value="Calponin-homology domain, CH-domain"/>
    <property type="match status" value="1"/>
</dbReference>
<dbReference type="InterPro" id="IPR027328">
    <property type="entry name" value="MAPRE"/>
</dbReference>
<name>A0A815PMP6_9BILA</name>
<feature type="compositionally biased region" description="Low complexity" evidence="11">
    <location>
        <begin position="160"/>
        <end position="197"/>
    </location>
</feature>
<dbReference type="Pfam" id="PF03271">
    <property type="entry name" value="EB1"/>
    <property type="match status" value="1"/>
</dbReference>
<dbReference type="GO" id="GO:0008017">
    <property type="term" value="F:microtubule binding"/>
    <property type="evidence" value="ECO:0007669"/>
    <property type="project" value="InterPro"/>
</dbReference>
<reference evidence="14" key="1">
    <citation type="submission" date="2021-02" db="EMBL/GenBank/DDBJ databases">
        <authorList>
            <person name="Nowell W R."/>
        </authorList>
    </citation>
    <scope>NUCLEOTIDE SEQUENCE</scope>
</reference>
<comment type="caution">
    <text evidence="14">The sequence shown here is derived from an EMBL/GenBank/DDBJ whole genome shotgun (WGS) entry which is preliminary data.</text>
</comment>
<dbReference type="PROSITE" id="PS50021">
    <property type="entry name" value="CH"/>
    <property type="match status" value="1"/>
</dbReference>
<evidence type="ECO:0000256" key="11">
    <source>
        <dbReference type="SAM" id="MobiDB-lite"/>
    </source>
</evidence>
<keyword evidence="8" id="KW-0131">Cell cycle</keyword>
<evidence type="ECO:0000259" key="12">
    <source>
        <dbReference type="PROSITE" id="PS50021"/>
    </source>
</evidence>
<evidence type="ECO:0000256" key="2">
    <source>
        <dbReference type="ARBA" id="ARBA00010729"/>
    </source>
</evidence>
<comment type="similarity">
    <text evidence="2">Belongs to the MAPRE family.</text>
</comment>
<dbReference type="FunFam" id="1.10.418.10:FF:000007">
    <property type="entry name" value="Microtubule-associated protein, RP/EB family, member 2"/>
    <property type="match status" value="1"/>
</dbReference>
<keyword evidence="6" id="KW-0498">Mitosis</keyword>
<keyword evidence="10" id="KW-0175">Coiled coil</keyword>
<dbReference type="InterPro" id="IPR036133">
    <property type="entry name" value="EB1_C_sf"/>
</dbReference>
<dbReference type="InterPro" id="IPR004953">
    <property type="entry name" value="EB1_C"/>
</dbReference>
<dbReference type="Gene3D" id="1.10.418.10">
    <property type="entry name" value="Calponin-like domain"/>
    <property type="match status" value="1"/>
</dbReference>
<dbReference type="InterPro" id="IPR001715">
    <property type="entry name" value="CH_dom"/>
</dbReference>
<organism evidence="14 15">
    <name type="scientific">Rotaria sordida</name>
    <dbReference type="NCBI Taxonomy" id="392033"/>
    <lineage>
        <taxon>Eukaryota</taxon>
        <taxon>Metazoa</taxon>
        <taxon>Spiralia</taxon>
        <taxon>Gnathifera</taxon>
        <taxon>Rotifera</taxon>
        <taxon>Eurotatoria</taxon>
        <taxon>Bdelloidea</taxon>
        <taxon>Philodinida</taxon>
        <taxon>Philodinidae</taxon>
        <taxon>Rotaria</taxon>
    </lineage>
</organism>
<comment type="subcellular location">
    <subcellularLocation>
        <location evidence="1">Cytoplasm</location>
        <location evidence="1">Cytoskeleton</location>
    </subcellularLocation>
</comment>
<evidence type="ECO:0000256" key="9">
    <source>
        <dbReference type="PROSITE-ProRule" id="PRU00576"/>
    </source>
</evidence>
<accession>A0A815PMP6</accession>
<evidence type="ECO:0000256" key="4">
    <source>
        <dbReference type="ARBA" id="ARBA00022618"/>
    </source>
</evidence>
<dbReference type="GO" id="GO:0051301">
    <property type="term" value="P:cell division"/>
    <property type="evidence" value="ECO:0007669"/>
    <property type="project" value="UniProtKB-KW"/>
</dbReference>
<keyword evidence="7" id="KW-0206">Cytoskeleton</keyword>
<evidence type="ECO:0000259" key="13">
    <source>
        <dbReference type="PROSITE" id="PS51230"/>
    </source>
</evidence>
<evidence type="ECO:0000256" key="1">
    <source>
        <dbReference type="ARBA" id="ARBA00004245"/>
    </source>
</evidence>
<keyword evidence="5 9" id="KW-0493">Microtubule</keyword>
<sequence>MAAINVYHTNVTTDNLSRNDILQWINSALDANYTKIEDLCTGAAYCQFMEMMFPGAIGARAKRVKWNTKLEHEYINNFKVLQEYFKTLSVEKIVPVEKLVKGKFQDNFEFVQWFKKFFDANYTDSHDYDPLAARDGQPLGSGTKAVGPGATSGSSGIRVPPAAATRPPPTKTAAPPLVRPTPTTRPIQQQQQQQQQQPKVSPAVHRAPAPPVQQPTSVSDHHQNVRLQPATSGSDHHHQNARLQQEIDNLQDLIQQHASQVAGLEKERDFYYQKLRDVEMICQEPDYESLPSVQKILEILYATEEGFAQPEQENGISDFDNGNGLTVDNGSNFVVGDEETY</sequence>
<gene>
    <name evidence="14" type="ORF">JXQ802_LOCUS37620</name>
</gene>
<dbReference type="InterPro" id="IPR036872">
    <property type="entry name" value="CH_dom_sf"/>
</dbReference>
<dbReference type="Gene3D" id="1.20.5.1430">
    <property type="match status" value="1"/>
</dbReference>
<evidence type="ECO:0000256" key="10">
    <source>
        <dbReference type="SAM" id="Coils"/>
    </source>
</evidence>
<evidence type="ECO:0000256" key="7">
    <source>
        <dbReference type="ARBA" id="ARBA00023212"/>
    </source>
</evidence>
<dbReference type="EMBL" id="CAJNOL010002024">
    <property type="protein sequence ID" value="CAF1451510.1"/>
    <property type="molecule type" value="Genomic_DNA"/>
</dbReference>
<dbReference type="AlphaFoldDB" id="A0A815PMP6"/>
<dbReference type="PANTHER" id="PTHR10623">
    <property type="entry name" value="MICROTUBULE-ASSOCIATED PROTEIN RP/EB FAMILY MEMBER"/>
    <property type="match status" value="1"/>
</dbReference>
<dbReference type="PROSITE" id="PS51230">
    <property type="entry name" value="EB1_C"/>
    <property type="match status" value="1"/>
</dbReference>
<feature type="coiled-coil region" evidence="10">
    <location>
        <begin position="240"/>
        <end position="267"/>
    </location>
</feature>
<evidence type="ECO:0008006" key="16">
    <source>
        <dbReference type="Google" id="ProtNLM"/>
    </source>
</evidence>
<dbReference type="GO" id="GO:0005874">
    <property type="term" value="C:microtubule"/>
    <property type="evidence" value="ECO:0007669"/>
    <property type="project" value="UniProtKB-KW"/>
</dbReference>
<feature type="domain" description="EB1 C-terminal" evidence="13">
    <location>
        <begin position="239"/>
        <end position="309"/>
    </location>
</feature>
<evidence type="ECO:0000313" key="14">
    <source>
        <dbReference type="EMBL" id="CAF1451510.1"/>
    </source>
</evidence>
<dbReference type="SUPFAM" id="SSF140612">
    <property type="entry name" value="EB1 dimerisation domain-like"/>
    <property type="match status" value="1"/>
</dbReference>
<feature type="domain" description="Calponin-homology (CH)" evidence="12">
    <location>
        <begin position="15"/>
        <end position="119"/>
    </location>
</feature>
<dbReference type="FunFam" id="1.20.5.1430:FF:000005">
    <property type="entry name" value="Eb1, isoform E"/>
    <property type="match status" value="1"/>
</dbReference>
<keyword evidence="4" id="KW-0132">Cell division</keyword>